<reference evidence="1" key="2">
    <citation type="submission" date="2021-10" db="EMBL/GenBank/DDBJ databases">
        <title>Phylogenomics reveals ancestral predisposition of the termite-cultivated fungus Termitomyces towards a domesticated lifestyle.</title>
        <authorList>
            <person name="Auxier B."/>
            <person name="Grum-Grzhimaylo A."/>
            <person name="Cardenas M.E."/>
            <person name="Lodge J.D."/>
            <person name="Laessoe T."/>
            <person name="Pedersen O."/>
            <person name="Smith M.E."/>
            <person name="Kuyper T.W."/>
            <person name="Franco-Molano E.A."/>
            <person name="Baroni T.J."/>
            <person name="Aanen D.K."/>
        </authorList>
    </citation>
    <scope>NUCLEOTIDE SEQUENCE</scope>
    <source>
        <strain evidence="1">D49</strain>
    </source>
</reference>
<proteinExistence type="predicted"/>
<gene>
    <name evidence="1" type="ORF">H0H81_002286</name>
</gene>
<keyword evidence="2" id="KW-1185">Reference proteome</keyword>
<evidence type="ECO:0000313" key="1">
    <source>
        <dbReference type="EMBL" id="KAG5649731.1"/>
    </source>
</evidence>
<evidence type="ECO:0000313" key="2">
    <source>
        <dbReference type="Proteomes" id="UP000717328"/>
    </source>
</evidence>
<dbReference type="OrthoDB" id="3253976at2759"/>
<name>A0A9P7GGU7_9AGAR</name>
<dbReference type="Proteomes" id="UP000717328">
    <property type="component" value="Unassembled WGS sequence"/>
</dbReference>
<protein>
    <submittedName>
        <fullName evidence="1">Uncharacterized protein</fullName>
    </submittedName>
</protein>
<dbReference type="EMBL" id="JABCKI010000749">
    <property type="protein sequence ID" value="KAG5649731.1"/>
    <property type="molecule type" value="Genomic_DNA"/>
</dbReference>
<reference evidence="1" key="1">
    <citation type="submission" date="2021-02" db="EMBL/GenBank/DDBJ databases">
        <authorList>
            <person name="Nieuwenhuis M."/>
            <person name="Van De Peppel L.J.J."/>
        </authorList>
    </citation>
    <scope>NUCLEOTIDE SEQUENCE</scope>
    <source>
        <strain evidence="1">D49</strain>
    </source>
</reference>
<organism evidence="1 2">
    <name type="scientific">Sphagnurus paluster</name>
    <dbReference type="NCBI Taxonomy" id="117069"/>
    <lineage>
        <taxon>Eukaryota</taxon>
        <taxon>Fungi</taxon>
        <taxon>Dikarya</taxon>
        <taxon>Basidiomycota</taxon>
        <taxon>Agaricomycotina</taxon>
        <taxon>Agaricomycetes</taxon>
        <taxon>Agaricomycetidae</taxon>
        <taxon>Agaricales</taxon>
        <taxon>Tricholomatineae</taxon>
        <taxon>Lyophyllaceae</taxon>
        <taxon>Sphagnurus</taxon>
    </lineage>
</organism>
<accession>A0A9P7GGU7</accession>
<feature type="non-terminal residue" evidence="1">
    <location>
        <position position="1"/>
    </location>
</feature>
<comment type="caution">
    <text evidence="1">The sequence shown here is derived from an EMBL/GenBank/DDBJ whole genome shotgun (WGS) entry which is preliminary data.</text>
</comment>
<sequence>IQIMNAPRSAKSGSDWTAADLIAYNLTVVPFSANDFFRHGADLPLDHLSPAIFAAPGDPNVNVPKPTADYLRYLDLATKASQESFIDNFTAETLKLLGFNELENTLVMTRYVIPLTICGESGRAAQTNVCLLYCPSLVLLVVVEDKTIFNRSDPQPQVVAEAIAAFQANNTKRIASGLPALDAMTIPCLTMTGTRPTFYLVPVTRTLSEAVMTGQYPETHQTKVLQCVTTNMHTRRSSEGMEDIEYRKLALKRFLAFKALARSHWELFIDGF</sequence>
<dbReference type="AlphaFoldDB" id="A0A9P7GGU7"/>